<sequence>MQRGMIKIGWLPHADTTCTITNCITMRFNSFYAPITMLHAHL</sequence>
<dbReference type="AlphaFoldDB" id="A0A069QHY1"/>
<organism evidence="1 2">
    <name type="scientific">Hoylesella loescheii DSM 19665 = JCM 12249 = ATCC 15930</name>
    <dbReference type="NCBI Taxonomy" id="1122985"/>
    <lineage>
        <taxon>Bacteria</taxon>
        <taxon>Pseudomonadati</taxon>
        <taxon>Bacteroidota</taxon>
        <taxon>Bacteroidia</taxon>
        <taxon>Bacteroidales</taxon>
        <taxon>Prevotellaceae</taxon>
        <taxon>Hoylesella</taxon>
    </lineage>
</organism>
<proteinExistence type="predicted"/>
<dbReference type="Proteomes" id="UP000027442">
    <property type="component" value="Unassembled WGS sequence"/>
</dbReference>
<evidence type="ECO:0000313" key="2">
    <source>
        <dbReference type="Proteomes" id="UP000027442"/>
    </source>
</evidence>
<keyword evidence="2" id="KW-1185">Reference proteome</keyword>
<dbReference type="PATRIC" id="fig|1122985.7.peg.1545"/>
<accession>A0A069QHY1</accession>
<comment type="caution">
    <text evidence="1">The sequence shown here is derived from an EMBL/GenBank/DDBJ whole genome shotgun (WGS) entry which is preliminary data.</text>
</comment>
<reference evidence="1 2" key="1">
    <citation type="submission" date="2013-08" db="EMBL/GenBank/DDBJ databases">
        <authorList>
            <person name="Weinstock G."/>
            <person name="Sodergren E."/>
            <person name="Wylie T."/>
            <person name="Fulton L."/>
            <person name="Fulton R."/>
            <person name="Fronick C."/>
            <person name="O'Laughlin M."/>
            <person name="Godfrey J."/>
            <person name="Miner T."/>
            <person name="Herter B."/>
            <person name="Appelbaum E."/>
            <person name="Cordes M."/>
            <person name="Lek S."/>
            <person name="Wollam A."/>
            <person name="Pepin K.H."/>
            <person name="Palsikar V.B."/>
            <person name="Mitreva M."/>
            <person name="Wilson R.K."/>
        </authorList>
    </citation>
    <scope>NUCLEOTIDE SEQUENCE [LARGE SCALE GENOMIC DNA]</scope>
    <source>
        <strain evidence="1 2">ATCC 15930</strain>
    </source>
</reference>
<dbReference type="EMBL" id="JNGW01000064">
    <property type="protein sequence ID" value="KDR52400.1"/>
    <property type="molecule type" value="Genomic_DNA"/>
</dbReference>
<gene>
    <name evidence="1" type="ORF">HMPREF1991_01487</name>
</gene>
<name>A0A069QHY1_HOYLO</name>
<protein>
    <submittedName>
        <fullName evidence="1">Uncharacterized protein</fullName>
    </submittedName>
</protein>
<dbReference type="HOGENOM" id="CLU_3255788_0_0_10"/>
<evidence type="ECO:0000313" key="1">
    <source>
        <dbReference type="EMBL" id="KDR52400.1"/>
    </source>
</evidence>